<reference evidence="2" key="1">
    <citation type="submission" date="2020-05" db="EMBL/GenBank/DDBJ databases">
        <authorList>
            <person name="Chiriac C."/>
            <person name="Salcher M."/>
            <person name="Ghai R."/>
            <person name="Kavagutti S V."/>
        </authorList>
    </citation>
    <scope>NUCLEOTIDE SEQUENCE</scope>
</reference>
<dbReference type="EMBL" id="CAFBIY010000008">
    <property type="protein sequence ID" value="CAB4846580.1"/>
    <property type="molecule type" value="Genomic_DNA"/>
</dbReference>
<feature type="region of interest" description="Disordered" evidence="1">
    <location>
        <begin position="41"/>
        <end position="63"/>
    </location>
</feature>
<gene>
    <name evidence="2" type="ORF">UFOPK3267_00273</name>
</gene>
<protein>
    <submittedName>
        <fullName evidence="2">Unannotated protein</fullName>
    </submittedName>
</protein>
<proteinExistence type="predicted"/>
<organism evidence="2">
    <name type="scientific">freshwater metagenome</name>
    <dbReference type="NCBI Taxonomy" id="449393"/>
    <lineage>
        <taxon>unclassified sequences</taxon>
        <taxon>metagenomes</taxon>
        <taxon>ecological metagenomes</taxon>
    </lineage>
</organism>
<accession>A0A6J7BMG0</accession>
<name>A0A6J7BMG0_9ZZZZ</name>
<evidence type="ECO:0000313" key="2">
    <source>
        <dbReference type="EMBL" id="CAB4846580.1"/>
    </source>
</evidence>
<evidence type="ECO:0000256" key="1">
    <source>
        <dbReference type="SAM" id="MobiDB-lite"/>
    </source>
</evidence>
<feature type="region of interest" description="Disordered" evidence="1">
    <location>
        <begin position="1"/>
        <end position="21"/>
    </location>
</feature>
<feature type="compositionally biased region" description="Low complexity" evidence="1">
    <location>
        <begin position="145"/>
        <end position="158"/>
    </location>
</feature>
<feature type="region of interest" description="Disordered" evidence="1">
    <location>
        <begin position="145"/>
        <end position="164"/>
    </location>
</feature>
<feature type="compositionally biased region" description="Polar residues" evidence="1">
    <location>
        <begin position="1"/>
        <end position="10"/>
    </location>
</feature>
<dbReference type="AlphaFoldDB" id="A0A6J7BMG0"/>
<feature type="compositionally biased region" description="Low complexity" evidence="1">
    <location>
        <begin position="43"/>
        <end position="54"/>
    </location>
</feature>
<sequence>MSTKGSTVNFGSEPRRCTTASTHPSVGALVVGERRSRAPINVAGSTTPATSSATMPNDSSTPKSCTIGTREIFTVKNAMAAAIVATNIGGPRWRAVSPTGPVAWSSIRSSSMRFCIWMANSMPRPIRIGSPAIVTSDNFVPVNPNAPNPQATPTAIPASGRSRQRTLKATTRMTIITSTAMAPSVSMPPCR</sequence>